<evidence type="ECO:0000313" key="5">
    <source>
        <dbReference type="Proteomes" id="UP000694853"/>
    </source>
</evidence>
<dbReference type="PRINTS" id="PR00364">
    <property type="entry name" value="DISEASERSIST"/>
</dbReference>
<dbReference type="AlphaFoldDB" id="A0A8B8L0I1"/>
<dbReference type="InterPro" id="IPR042197">
    <property type="entry name" value="Apaf_helical"/>
</dbReference>
<dbReference type="Gene3D" id="1.10.8.430">
    <property type="entry name" value="Helical domain of apoptotic protease-activating factors"/>
    <property type="match status" value="1"/>
</dbReference>
<name>A0A8B8L0I1_ABRPR</name>
<sequence>MTTSSSLSSAVSASFHPKRYDVFISFRGEDTRSGFTSHLRDALIRKQIQTYMDDRLNKGDEISAALFKAIEDSHISIIVFSKNFATSKWCLDELLKILECKNKGQDVIPVFYKVDPSNVRKQKRSFEEAFAKHEREFSNNQVKLTKWKQALFEAANIAGWDSRIYEDESKLLCKIVEDVLKKLEHKYPRRESKCIFGIKENVAPIESLLKEFQIIGIWGMGGMGKTTIAKWLFDKYSPQYEGSCFLANIRENFRNDKKALRDELISMLLDDHEKTNNLESYVVWRRLYCKRIFIVLDDVSASKQLEYLAGKLQCFGSNSRIIITTRDKHVLLCKGVDKIHNVKPLKLEESLQLFSLNAFNQNHPVMGYGELSNRVVDYAQGIPLVLKVLGSFLCSKSEKEWECALEKLQRIPNEEIHSLLKLSYDGLNHEEREIFLDIACFLKGQRKDHVISLLDSYDFYAEIGIRSLQDKALITIEHDAIQMHDLIQEMGWEIVRQESIKEPGGRSRLWDPKEVYDVLKNKRGTDKVEGILLNMSEIRDLQLNVDTFKKMSKLRFVKFCSSYGYSSLHLPSMDVELFADGLKYVQWDGFRSKSLSLMFCPEKLVELSMRGSHLEKLWDGVQNLGNLKRIILSGSKSLVELPDLSLSLNLEEVDLFRCVSLRNVHPSILSLHSLVSLNLYGCKKLKSLESESHLQSLKFLKLDGCSSLKKFSVSSEEMRRLQLQGTRVKMLSSSIGRFRKLECLILEGLRVKNLPRELSCLRNLKELRILDACKLMIHKQELEVIFCGLQSLRALHLRDCSYLFELPDNISVLSSLYVLNLCGSNIECLPTSIKKLANLEHLILSRCKRLVSLPDLPQSVREIVLSGSNVECLPISIKQLENLEGLNLRDCKRLQSIPKLPISIKWVHLNGTKIMCWPLRLNKLELTNLSLGDIEHVPTSFKQFTKLKYLSLIDCKRLVSLPELPLSIIGLHLTGSNIEFLPACINQLTNLNNIQLRDCERLQSLPELPQSVRNLDVNNCTSLKRIASTVWKGKREFRYDFRNCVNLDAHVASSIWEDTYFSIKESKDRGLSICLPGGKVPEWFEDNRIVGDSITIEADRPWQAKAFAFCIVLSPFSSNEDEYSLSVVSSQDIGMPLPLGTCGDIIYWYKFEGVRELNSDHVHLWSTLPFASFPKSKLNCELSFEFLVSGGSGKPHRDIRIKECAVCPIYE</sequence>
<evidence type="ECO:0000256" key="3">
    <source>
        <dbReference type="ARBA" id="ARBA00023027"/>
    </source>
</evidence>
<protein>
    <submittedName>
        <fullName evidence="6">TMV resistance protein N-like</fullName>
    </submittedName>
</protein>
<dbReference type="Gene3D" id="3.40.50.300">
    <property type="entry name" value="P-loop containing nucleotide triphosphate hydrolases"/>
    <property type="match status" value="1"/>
</dbReference>
<dbReference type="RefSeq" id="XP_027348144.1">
    <property type="nucleotide sequence ID" value="XM_027492343.1"/>
</dbReference>
<dbReference type="InterPro" id="IPR035897">
    <property type="entry name" value="Toll_tir_struct_dom_sf"/>
</dbReference>
<dbReference type="InterPro" id="IPR000157">
    <property type="entry name" value="TIR_dom"/>
</dbReference>
<dbReference type="GeneID" id="113859619"/>
<evidence type="ECO:0000313" key="6">
    <source>
        <dbReference type="RefSeq" id="XP_027348144.1"/>
    </source>
</evidence>
<dbReference type="Pfam" id="PF23282">
    <property type="entry name" value="WHD_ROQ1"/>
    <property type="match status" value="1"/>
</dbReference>
<keyword evidence="3" id="KW-0520">NAD</keyword>
<dbReference type="Pfam" id="PF01582">
    <property type="entry name" value="TIR"/>
    <property type="match status" value="1"/>
</dbReference>
<dbReference type="PANTHER" id="PTHR11017">
    <property type="entry name" value="LEUCINE-RICH REPEAT-CONTAINING PROTEIN"/>
    <property type="match status" value="1"/>
</dbReference>
<dbReference type="GO" id="GO:0006952">
    <property type="term" value="P:defense response"/>
    <property type="evidence" value="ECO:0007669"/>
    <property type="project" value="InterPro"/>
</dbReference>
<dbReference type="SUPFAM" id="SSF52058">
    <property type="entry name" value="L domain-like"/>
    <property type="match status" value="2"/>
</dbReference>
<dbReference type="Pfam" id="PF07725">
    <property type="entry name" value="LRR_3"/>
    <property type="match status" value="1"/>
</dbReference>
<keyword evidence="2" id="KW-0677">Repeat</keyword>
<reference evidence="6" key="2">
    <citation type="submission" date="2025-08" db="UniProtKB">
        <authorList>
            <consortium name="RefSeq"/>
        </authorList>
    </citation>
    <scope>IDENTIFICATION</scope>
    <source>
        <tissue evidence="6">Young leaves</tissue>
    </source>
</reference>
<dbReference type="Proteomes" id="UP000694853">
    <property type="component" value="Unplaced"/>
</dbReference>
<dbReference type="GO" id="GO:0007165">
    <property type="term" value="P:signal transduction"/>
    <property type="evidence" value="ECO:0007669"/>
    <property type="project" value="InterPro"/>
</dbReference>
<dbReference type="SUPFAM" id="SSF52540">
    <property type="entry name" value="P-loop containing nucleoside triphosphate hydrolases"/>
    <property type="match status" value="1"/>
</dbReference>
<gene>
    <name evidence="6" type="primary">LOC113859619</name>
</gene>
<dbReference type="InterPro" id="IPR027417">
    <property type="entry name" value="P-loop_NTPase"/>
</dbReference>
<dbReference type="OrthoDB" id="1936883at2759"/>
<dbReference type="PROSITE" id="PS50104">
    <property type="entry name" value="TIR"/>
    <property type="match status" value="1"/>
</dbReference>
<dbReference type="SMART" id="SM00255">
    <property type="entry name" value="TIR"/>
    <property type="match status" value="1"/>
</dbReference>
<evidence type="ECO:0000259" key="4">
    <source>
        <dbReference type="PROSITE" id="PS50104"/>
    </source>
</evidence>
<dbReference type="InterPro" id="IPR058192">
    <property type="entry name" value="WHD_ROQ1-like"/>
</dbReference>
<dbReference type="Gene3D" id="3.80.10.10">
    <property type="entry name" value="Ribonuclease Inhibitor"/>
    <property type="match status" value="3"/>
</dbReference>
<keyword evidence="5" id="KW-1185">Reference proteome</keyword>
<dbReference type="InterPro" id="IPR002182">
    <property type="entry name" value="NB-ARC"/>
</dbReference>
<dbReference type="Gene3D" id="3.40.50.10140">
    <property type="entry name" value="Toll/interleukin-1 receptor homology (TIR) domain"/>
    <property type="match status" value="1"/>
</dbReference>
<proteinExistence type="predicted"/>
<dbReference type="Pfam" id="PF00931">
    <property type="entry name" value="NB-ARC"/>
    <property type="match status" value="1"/>
</dbReference>
<organism evidence="5 6">
    <name type="scientific">Abrus precatorius</name>
    <name type="common">Indian licorice</name>
    <name type="synonym">Glycine abrus</name>
    <dbReference type="NCBI Taxonomy" id="3816"/>
    <lineage>
        <taxon>Eukaryota</taxon>
        <taxon>Viridiplantae</taxon>
        <taxon>Streptophyta</taxon>
        <taxon>Embryophyta</taxon>
        <taxon>Tracheophyta</taxon>
        <taxon>Spermatophyta</taxon>
        <taxon>Magnoliopsida</taxon>
        <taxon>eudicotyledons</taxon>
        <taxon>Gunneridae</taxon>
        <taxon>Pentapetalae</taxon>
        <taxon>rosids</taxon>
        <taxon>fabids</taxon>
        <taxon>Fabales</taxon>
        <taxon>Fabaceae</taxon>
        <taxon>Papilionoideae</taxon>
        <taxon>50 kb inversion clade</taxon>
        <taxon>NPAAA clade</taxon>
        <taxon>indigoferoid/millettioid clade</taxon>
        <taxon>Abreae</taxon>
        <taxon>Abrus</taxon>
    </lineage>
</organism>
<reference evidence="5" key="1">
    <citation type="journal article" date="2019" name="Toxins">
        <title>Detection of Abrin-Like and Prepropulchellin-Like Toxin Genes and Transcripts Using Whole Genome Sequencing and Full-Length Transcript Sequencing of Abrus precatorius.</title>
        <authorList>
            <person name="Hovde B.T."/>
            <person name="Daligault H.E."/>
            <person name="Hanschen E.R."/>
            <person name="Kunde Y.A."/>
            <person name="Johnson M.B."/>
            <person name="Starkenburg S.R."/>
            <person name="Johnson S.L."/>
        </authorList>
    </citation>
    <scope>NUCLEOTIDE SEQUENCE [LARGE SCALE GENOMIC DNA]</scope>
</reference>
<dbReference type="FunFam" id="3.40.50.10140:FF:000007">
    <property type="entry name" value="Disease resistance protein (TIR-NBS-LRR class)"/>
    <property type="match status" value="1"/>
</dbReference>
<dbReference type="InterPro" id="IPR011713">
    <property type="entry name" value="Leu-rich_rpt_3"/>
</dbReference>
<accession>A0A8B8L0I1</accession>
<keyword evidence="1" id="KW-0433">Leucine-rich repeat</keyword>
<dbReference type="GO" id="GO:0043531">
    <property type="term" value="F:ADP binding"/>
    <property type="evidence" value="ECO:0007669"/>
    <property type="project" value="InterPro"/>
</dbReference>
<evidence type="ECO:0000256" key="1">
    <source>
        <dbReference type="ARBA" id="ARBA00022614"/>
    </source>
</evidence>
<dbReference type="InterPro" id="IPR032675">
    <property type="entry name" value="LRR_dom_sf"/>
</dbReference>
<dbReference type="PANTHER" id="PTHR11017:SF512">
    <property type="entry name" value="ADP-RIBOSYL CYCLASE_CYCLIC ADP-RIBOSE HYDROLASE"/>
    <property type="match status" value="1"/>
</dbReference>
<feature type="domain" description="TIR" evidence="4">
    <location>
        <begin position="18"/>
        <end position="183"/>
    </location>
</feature>
<evidence type="ECO:0000256" key="2">
    <source>
        <dbReference type="ARBA" id="ARBA00022737"/>
    </source>
</evidence>
<dbReference type="InterPro" id="IPR044974">
    <property type="entry name" value="Disease_R_plants"/>
</dbReference>
<dbReference type="KEGG" id="aprc:113859619"/>
<dbReference type="SUPFAM" id="SSF52200">
    <property type="entry name" value="Toll/Interleukin receptor TIR domain"/>
    <property type="match status" value="1"/>
</dbReference>